<dbReference type="Gene3D" id="3.40.225.10">
    <property type="entry name" value="Class II aldolase/adducin N-terminal domain"/>
    <property type="match status" value="1"/>
</dbReference>
<feature type="region of interest" description="Disordered" evidence="8">
    <location>
        <begin position="1"/>
        <end position="32"/>
    </location>
</feature>
<dbReference type="GO" id="GO:0005737">
    <property type="term" value="C:cytoplasm"/>
    <property type="evidence" value="ECO:0007669"/>
    <property type="project" value="InterPro"/>
</dbReference>
<evidence type="ECO:0000313" key="10">
    <source>
        <dbReference type="Ensembl" id="ENSEBUP00000021912.1"/>
    </source>
</evidence>
<feature type="compositionally biased region" description="Basic and acidic residues" evidence="8">
    <location>
        <begin position="11"/>
        <end position="29"/>
    </location>
</feature>
<accession>A0A8C4QYZ4</accession>
<dbReference type="InterPro" id="IPR036409">
    <property type="entry name" value="Aldolase_II/adducin_N_sf"/>
</dbReference>
<keyword evidence="5" id="KW-0486">Methionine biosynthesis</keyword>
<evidence type="ECO:0000256" key="8">
    <source>
        <dbReference type="SAM" id="MobiDB-lite"/>
    </source>
</evidence>
<dbReference type="SUPFAM" id="SSF53639">
    <property type="entry name" value="AraD/HMP-PK domain-like"/>
    <property type="match status" value="1"/>
</dbReference>
<keyword evidence="4" id="KW-0862">Zinc</keyword>
<dbReference type="OMA" id="WFPGTSG"/>
<dbReference type="InterPro" id="IPR017714">
    <property type="entry name" value="MethylthioRu-1-P_deHdtase_MtnB"/>
</dbReference>
<organism evidence="10 11">
    <name type="scientific">Eptatretus burgeri</name>
    <name type="common">Inshore hagfish</name>
    <dbReference type="NCBI Taxonomy" id="7764"/>
    <lineage>
        <taxon>Eukaryota</taxon>
        <taxon>Metazoa</taxon>
        <taxon>Chordata</taxon>
        <taxon>Craniata</taxon>
        <taxon>Vertebrata</taxon>
        <taxon>Cyclostomata</taxon>
        <taxon>Myxini</taxon>
        <taxon>Myxiniformes</taxon>
        <taxon>Myxinidae</taxon>
        <taxon>Eptatretinae</taxon>
        <taxon>Eptatretus</taxon>
    </lineage>
</organism>
<feature type="domain" description="Class II aldolase/adducin N-terminal" evidence="9">
    <location>
        <begin position="35"/>
        <end position="228"/>
    </location>
</feature>
<dbReference type="Pfam" id="PF00596">
    <property type="entry name" value="Aldolase_II"/>
    <property type="match status" value="1"/>
</dbReference>
<dbReference type="NCBIfam" id="TIGR03328">
    <property type="entry name" value="salvage_mtnB"/>
    <property type="match status" value="1"/>
</dbReference>
<dbReference type="SMART" id="SM01007">
    <property type="entry name" value="Aldolase_II"/>
    <property type="match status" value="1"/>
</dbReference>
<proteinExistence type="inferred from homology"/>
<evidence type="ECO:0000256" key="2">
    <source>
        <dbReference type="ARBA" id="ARBA00022605"/>
    </source>
</evidence>
<dbReference type="FunFam" id="3.40.225.10:FF:000003">
    <property type="entry name" value="Methylthioribulose-1-phosphate dehydratase"/>
    <property type="match status" value="1"/>
</dbReference>
<dbReference type="GO" id="GO:0046570">
    <property type="term" value="F:methylthioribulose 1-phosphate dehydratase activity"/>
    <property type="evidence" value="ECO:0007669"/>
    <property type="project" value="TreeGrafter"/>
</dbReference>
<evidence type="ECO:0000256" key="4">
    <source>
        <dbReference type="ARBA" id="ARBA00022833"/>
    </source>
</evidence>
<evidence type="ECO:0000256" key="5">
    <source>
        <dbReference type="ARBA" id="ARBA00023167"/>
    </source>
</evidence>
<evidence type="ECO:0000313" key="11">
    <source>
        <dbReference type="Proteomes" id="UP000694388"/>
    </source>
</evidence>
<evidence type="ECO:0000256" key="6">
    <source>
        <dbReference type="ARBA" id="ARBA00023239"/>
    </source>
</evidence>
<sequence>MEEDPAGTVKTKAENERNERRTSTNHDEEQMTSPQVLSYLCRHLYNLGWMPGSGGAISMREGDTLYVTPSGVQKERVKASDVFELCADGSVLSGPSNLRPSQCLPLFQLIYEVHGPGTIIHSHSIAVVMATILYPGRWLRLSHLHMIKGVPRQSTGGRRRWDEELCIPVIENEAEDKDMAGSLRVALSAQPDCPAVLIRRHGAYIWGQSWDKAKTTAESIDYLCDVAVRMKQSGLNIELPPSGEKGFE</sequence>
<protein>
    <submittedName>
        <fullName evidence="10">APAF1 interacting protein</fullName>
    </submittedName>
</protein>
<dbReference type="GeneTree" id="ENSGT00390000001680"/>
<keyword evidence="6" id="KW-0456">Lyase</keyword>
<evidence type="ECO:0000259" key="9">
    <source>
        <dbReference type="SMART" id="SM01007"/>
    </source>
</evidence>
<dbReference type="PANTHER" id="PTHR10640">
    <property type="entry name" value="METHYLTHIORIBULOSE-1-PHOSPHATE DEHYDRATASE"/>
    <property type="match status" value="1"/>
</dbReference>
<dbReference type="AlphaFoldDB" id="A0A8C4QYZ4"/>
<name>A0A8C4QYZ4_EPTBU</name>
<evidence type="ECO:0000256" key="3">
    <source>
        <dbReference type="ARBA" id="ARBA00022723"/>
    </source>
</evidence>
<keyword evidence="3" id="KW-0479">Metal-binding</keyword>
<keyword evidence="11" id="KW-1185">Reference proteome</keyword>
<dbReference type="Proteomes" id="UP000694388">
    <property type="component" value="Unplaced"/>
</dbReference>
<evidence type="ECO:0000256" key="1">
    <source>
        <dbReference type="ARBA" id="ARBA00006274"/>
    </source>
</evidence>
<reference evidence="10" key="1">
    <citation type="submission" date="2025-05" db="UniProtKB">
        <authorList>
            <consortium name="Ensembl"/>
        </authorList>
    </citation>
    <scope>IDENTIFICATION</scope>
</reference>
<dbReference type="InterPro" id="IPR001303">
    <property type="entry name" value="Aldolase_II/adducin_N"/>
</dbReference>
<keyword evidence="2" id="KW-0028">Amino-acid biosynthesis</keyword>
<dbReference type="GO" id="GO:0019509">
    <property type="term" value="P:L-methionine salvage from methylthioadenosine"/>
    <property type="evidence" value="ECO:0007669"/>
    <property type="project" value="InterPro"/>
</dbReference>
<evidence type="ECO:0000256" key="7">
    <source>
        <dbReference type="ARBA" id="ARBA00060021"/>
    </source>
</evidence>
<dbReference type="Ensembl" id="ENSEBUT00000022488.1">
    <property type="protein sequence ID" value="ENSEBUP00000021912.1"/>
    <property type="gene ID" value="ENSEBUG00000013518.1"/>
</dbReference>
<dbReference type="GO" id="GO:0046872">
    <property type="term" value="F:metal ion binding"/>
    <property type="evidence" value="ECO:0007669"/>
    <property type="project" value="UniProtKB-KW"/>
</dbReference>
<dbReference type="Ensembl" id="ENSEBUT00000022479.1">
    <property type="protein sequence ID" value="ENSEBUP00000021903.1"/>
    <property type="gene ID" value="ENSEBUG00000013518.1"/>
</dbReference>
<dbReference type="PANTHER" id="PTHR10640:SF7">
    <property type="entry name" value="METHYLTHIORIBULOSE-1-PHOSPHATE DEHYDRATASE"/>
    <property type="match status" value="1"/>
</dbReference>
<comment type="function">
    <text evidence="7">Catalyzes the dehydration of methylthioribulose-1-phosphate (MTRu-1-P) into 2,3-diketo-5-methylthiopentyl-1-phosphate (DK-MTP-1-P). Functions in the methionine salvage pathway, which plays a key role in cancer, apoptosis, microbial proliferation and inflammation. May inhibit the CASP1-related inflammatory response (pyroptosis), the CASP9-dependent apoptotic pathway and the cytochrome c-dependent and APAF1-mediated cell death.</text>
</comment>
<comment type="similarity">
    <text evidence="1">Belongs to the aldolase class II family. Adducin subfamily.</text>
</comment>